<proteinExistence type="inferred from homology"/>
<evidence type="ECO:0000256" key="1">
    <source>
        <dbReference type="ARBA" id="ARBA00035112"/>
    </source>
</evidence>
<dbReference type="AlphaFoldDB" id="A0A8H2VQD4"/>
<reference evidence="4" key="1">
    <citation type="submission" date="2020-10" db="EMBL/GenBank/DDBJ databases">
        <authorList>
            <person name="Kusch S."/>
        </authorList>
    </citation>
    <scope>NUCLEOTIDE SEQUENCE</scope>
    <source>
        <strain evidence="4">SwB9</strain>
    </source>
</reference>
<comment type="similarity">
    <text evidence="1">Belongs to the ustYa family.</text>
</comment>
<dbReference type="InterPro" id="IPR021765">
    <property type="entry name" value="UstYa-like"/>
</dbReference>
<evidence type="ECO:0000313" key="4">
    <source>
        <dbReference type="EMBL" id="CAD6442783.1"/>
    </source>
</evidence>
<protein>
    <submittedName>
        <fullName evidence="4">4ef172a3-944c-4a1c-aa14-aae148dba021</fullName>
    </submittedName>
</protein>
<dbReference type="EMBL" id="CAJHIA010000009">
    <property type="protein sequence ID" value="CAD6442783.1"/>
    <property type="molecule type" value="Genomic_DNA"/>
</dbReference>
<feature type="transmembrane region" description="Helical" evidence="3">
    <location>
        <begin position="37"/>
        <end position="56"/>
    </location>
</feature>
<feature type="compositionally biased region" description="Basic and acidic residues" evidence="2">
    <location>
        <begin position="1"/>
        <end position="12"/>
    </location>
</feature>
<dbReference type="GO" id="GO:0043386">
    <property type="term" value="P:mycotoxin biosynthetic process"/>
    <property type="evidence" value="ECO:0007669"/>
    <property type="project" value="InterPro"/>
</dbReference>
<evidence type="ECO:0000256" key="3">
    <source>
        <dbReference type="SAM" id="Phobius"/>
    </source>
</evidence>
<dbReference type="PANTHER" id="PTHR33365">
    <property type="entry name" value="YALI0B05434P"/>
    <property type="match status" value="1"/>
</dbReference>
<keyword evidence="5" id="KW-1185">Reference proteome</keyword>
<accession>A0A8H2VQD4</accession>
<keyword evidence="3" id="KW-0472">Membrane</keyword>
<comment type="caution">
    <text evidence="4">The sequence shown here is derived from an EMBL/GenBank/DDBJ whole genome shotgun (WGS) entry which is preliminary data.</text>
</comment>
<gene>
    <name evidence="4" type="ORF">SCLTRI_LOCUS2576</name>
</gene>
<dbReference type="PANTHER" id="PTHR33365:SF6">
    <property type="entry name" value="OXIDASE USTYA"/>
    <property type="match status" value="1"/>
</dbReference>
<feature type="region of interest" description="Disordered" evidence="2">
    <location>
        <begin position="1"/>
        <end position="26"/>
    </location>
</feature>
<dbReference type="OrthoDB" id="3687641at2759"/>
<keyword evidence="3" id="KW-1133">Transmembrane helix</keyword>
<evidence type="ECO:0000313" key="5">
    <source>
        <dbReference type="Proteomes" id="UP000624404"/>
    </source>
</evidence>
<sequence>MSKEYESERLISHPEGSSLPNEMPVDTTEHQTRQRNIVLIAILILSIVINILQVTVRASIPWHASHAKQSDYRSQYAGLRNNEVSVEWGSYWDAINHDSGIVAVTKLWALKQGLPLGSRFPWDTNKTIYLVNAYHALHCVKNIYKSFMEYRMGIEQSLSHHHIIHCLD</sequence>
<evidence type="ECO:0000256" key="2">
    <source>
        <dbReference type="SAM" id="MobiDB-lite"/>
    </source>
</evidence>
<dbReference type="Proteomes" id="UP000624404">
    <property type="component" value="Unassembled WGS sequence"/>
</dbReference>
<organism evidence="4 5">
    <name type="scientific">Sclerotinia trifoliorum</name>
    <dbReference type="NCBI Taxonomy" id="28548"/>
    <lineage>
        <taxon>Eukaryota</taxon>
        <taxon>Fungi</taxon>
        <taxon>Dikarya</taxon>
        <taxon>Ascomycota</taxon>
        <taxon>Pezizomycotina</taxon>
        <taxon>Leotiomycetes</taxon>
        <taxon>Helotiales</taxon>
        <taxon>Sclerotiniaceae</taxon>
        <taxon>Sclerotinia</taxon>
    </lineage>
</organism>
<keyword evidence="3" id="KW-0812">Transmembrane</keyword>
<name>A0A8H2VQD4_9HELO</name>